<dbReference type="SUPFAM" id="SSF46565">
    <property type="entry name" value="Chaperone J-domain"/>
    <property type="match status" value="1"/>
</dbReference>
<dbReference type="CDD" id="cd06257">
    <property type="entry name" value="DnaJ"/>
    <property type="match status" value="1"/>
</dbReference>
<dbReference type="EMBL" id="KZ613947">
    <property type="protein sequence ID" value="PMD38816.1"/>
    <property type="molecule type" value="Genomic_DNA"/>
</dbReference>
<name>A0A2J6RJW8_HYAVF</name>
<dbReference type="PRINTS" id="PR00625">
    <property type="entry name" value="JDOMAIN"/>
</dbReference>
<feature type="compositionally biased region" description="Basic and acidic residues" evidence="1">
    <location>
        <begin position="1"/>
        <end position="16"/>
    </location>
</feature>
<feature type="region of interest" description="Disordered" evidence="1">
    <location>
        <begin position="1"/>
        <end position="171"/>
    </location>
</feature>
<sequence>MWHTHRSNETREEWLNRNKANRRAHIRSQLDADNAWRRSMGYPEEEDPEFGEMRRRDQAAYRERERAKVERQRAERTEEYRGRAKRSERAEREKAQQARAERQRAEWARAGQEWKESAERQQGAREKLEWENFMRQGERERRAKAERAKAEKEKVEREVAAGKTSPAPPHYILLGVEKNCTEKEITSAYRSLALKYHPDENGGCKRQKRYSKRS</sequence>
<dbReference type="PROSITE" id="PS50076">
    <property type="entry name" value="DNAJ_2"/>
    <property type="match status" value="1"/>
</dbReference>
<feature type="compositionally biased region" description="Basic and acidic residues" evidence="1">
    <location>
        <begin position="51"/>
        <end position="160"/>
    </location>
</feature>
<feature type="domain" description="J" evidence="2">
    <location>
        <begin position="169"/>
        <end position="214"/>
    </location>
</feature>
<dbReference type="SMART" id="SM00271">
    <property type="entry name" value="DnaJ"/>
    <property type="match status" value="1"/>
</dbReference>
<dbReference type="InterPro" id="IPR036869">
    <property type="entry name" value="J_dom_sf"/>
</dbReference>
<evidence type="ECO:0000313" key="3">
    <source>
        <dbReference type="EMBL" id="PMD38816.1"/>
    </source>
</evidence>
<keyword evidence="4" id="KW-1185">Reference proteome</keyword>
<dbReference type="Gene3D" id="1.10.287.110">
    <property type="entry name" value="DnaJ domain"/>
    <property type="match status" value="1"/>
</dbReference>
<evidence type="ECO:0000313" key="4">
    <source>
        <dbReference type="Proteomes" id="UP000235786"/>
    </source>
</evidence>
<proteinExistence type="predicted"/>
<evidence type="ECO:0000259" key="2">
    <source>
        <dbReference type="PROSITE" id="PS50076"/>
    </source>
</evidence>
<protein>
    <recommendedName>
        <fullName evidence="2">J domain-containing protein</fullName>
    </recommendedName>
</protein>
<evidence type="ECO:0000256" key="1">
    <source>
        <dbReference type="SAM" id="MobiDB-lite"/>
    </source>
</evidence>
<dbReference type="STRING" id="1149755.A0A2J6RJW8"/>
<dbReference type="Pfam" id="PF00226">
    <property type="entry name" value="DnaJ"/>
    <property type="match status" value="1"/>
</dbReference>
<dbReference type="Proteomes" id="UP000235786">
    <property type="component" value="Unassembled WGS sequence"/>
</dbReference>
<dbReference type="AlphaFoldDB" id="A0A2J6RJW8"/>
<organism evidence="3 4">
    <name type="scientific">Hyaloscypha variabilis (strain UAMH 11265 / GT02V1 / F)</name>
    <name type="common">Meliniomyces variabilis</name>
    <dbReference type="NCBI Taxonomy" id="1149755"/>
    <lineage>
        <taxon>Eukaryota</taxon>
        <taxon>Fungi</taxon>
        <taxon>Dikarya</taxon>
        <taxon>Ascomycota</taxon>
        <taxon>Pezizomycotina</taxon>
        <taxon>Leotiomycetes</taxon>
        <taxon>Helotiales</taxon>
        <taxon>Hyaloscyphaceae</taxon>
        <taxon>Hyaloscypha</taxon>
        <taxon>Hyaloscypha variabilis</taxon>
    </lineage>
</organism>
<reference evidence="3 4" key="1">
    <citation type="submission" date="2016-04" db="EMBL/GenBank/DDBJ databases">
        <title>A degradative enzymes factory behind the ericoid mycorrhizal symbiosis.</title>
        <authorList>
            <consortium name="DOE Joint Genome Institute"/>
            <person name="Martino E."/>
            <person name="Morin E."/>
            <person name="Grelet G."/>
            <person name="Kuo A."/>
            <person name="Kohler A."/>
            <person name="Daghino S."/>
            <person name="Barry K."/>
            <person name="Choi C."/>
            <person name="Cichocki N."/>
            <person name="Clum A."/>
            <person name="Copeland A."/>
            <person name="Hainaut M."/>
            <person name="Haridas S."/>
            <person name="Labutti K."/>
            <person name="Lindquist E."/>
            <person name="Lipzen A."/>
            <person name="Khouja H.-R."/>
            <person name="Murat C."/>
            <person name="Ohm R."/>
            <person name="Olson A."/>
            <person name="Spatafora J."/>
            <person name="Veneault-Fourrey C."/>
            <person name="Henrissat B."/>
            <person name="Grigoriev I."/>
            <person name="Martin F."/>
            <person name="Perotto S."/>
        </authorList>
    </citation>
    <scope>NUCLEOTIDE SEQUENCE [LARGE SCALE GENOMIC DNA]</scope>
    <source>
        <strain evidence="3 4">F</strain>
    </source>
</reference>
<gene>
    <name evidence="3" type="ORF">L207DRAFT_567176</name>
</gene>
<dbReference type="OrthoDB" id="442087at2759"/>
<accession>A0A2J6RJW8</accession>
<dbReference type="InterPro" id="IPR001623">
    <property type="entry name" value="DnaJ_domain"/>
</dbReference>